<evidence type="ECO:0000313" key="3">
    <source>
        <dbReference type="Proteomes" id="UP000242180"/>
    </source>
</evidence>
<sequence length="92" mass="9933">MPGRFTRRPFCPEIQRIHGRTVLSAGIACCGAAIAVELAAHEHTVVCPPGTRPLRLCEVKEQDNEPKDGLHGGSKKKATHGGSIMSMTMFHV</sequence>
<name>A0A1X2H9E6_SYNRA</name>
<dbReference type="AlphaFoldDB" id="A0A1X2H9E6"/>
<evidence type="ECO:0000256" key="1">
    <source>
        <dbReference type="SAM" id="MobiDB-lite"/>
    </source>
</evidence>
<dbReference type="InParanoid" id="A0A1X2H9E6"/>
<gene>
    <name evidence="2" type="ORF">BCR43DRAFT_492746</name>
</gene>
<feature type="compositionally biased region" description="Basic and acidic residues" evidence="1">
    <location>
        <begin position="61"/>
        <end position="70"/>
    </location>
</feature>
<protein>
    <submittedName>
        <fullName evidence="2">Uncharacterized protein</fullName>
    </submittedName>
</protein>
<feature type="region of interest" description="Disordered" evidence="1">
    <location>
        <begin position="61"/>
        <end position="82"/>
    </location>
</feature>
<proteinExistence type="predicted"/>
<keyword evidence="3" id="KW-1185">Reference proteome</keyword>
<accession>A0A1X2H9E6</accession>
<comment type="caution">
    <text evidence="2">The sequence shown here is derived from an EMBL/GenBank/DDBJ whole genome shotgun (WGS) entry which is preliminary data.</text>
</comment>
<reference evidence="2 3" key="1">
    <citation type="submission" date="2016-07" db="EMBL/GenBank/DDBJ databases">
        <title>Pervasive Adenine N6-methylation of Active Genes in Fungi.</title>
        <authorList>
            <consortium name="DOE Joint Genome Institute"/>
            <person name="Mondo S.J."/>
            <person name="Dannebaum R.O."/>
            <person name="Kuo R.C."/>
            <person name="Labutti K."/>
            <person name="Haridas S."/>
            <person name="Kuo A."/>
            <person name="Salamov A."/>
            <person name="Ahrendt S.R."/>
            <person name="Lipzen A."/>
            <person name="Sullivan W."/>
            <person name="Andreopoulos W.B."/>
            <person name="Clum A."/>
            <person name="Lindquist E."/>
            <person name="Daum C."/>
            <person name="Ramamoorthy G.K."/>
            <person name="Gryganskyi A."/>
            <person name="Culley D."/>
            <person name="Magnuson J.K."/>
            <person name="James T.Y."/>
            <person name="O'Malley M.A."/>
            <person name="Stajich J.E."/>
            <person name="Spatafora J.W."/>
            <person name="Visel A."/>
            <person name="Grigoriev I.V."/>
        </authorList>
    </citation>
    <scope>NUCLEOTIDE SEQUENCE [LARGE SCALE GENOMIC DNA]</scope>
    <source>
        <strain evidence="2 3">NRRL 2496</strain>
    </source>
</reference>
<organism evidence="2 3">
    <name type="scientific">Syncephalastrum racemosum</name>
    <name type="common">Filamentous fungus</name>
    <dbReference type="NCBI Taxonomy" id="13706"/>
    <lineage>
        <taxon>Eukaryota</taxon>
        <taxon>Fungi</taxon>
        <taxon>Fungi incertae sedis</taxon>
        <taxon>Mucoromycota</taxon>
        <taxon>Mucoromycotina</taxon>
        <taxon>Mucoromycetes</taxon>
        <taxon>Mucorales</taxon>
        <taxon>Syncephalastraceae</taxon>
        <taxon>Syncephalastrum</taxon>
    </lineage>
</organism>
<dbReference type="Proteomes" id="UP000242180">
    <property type="component" value="Unassembled WGS sequence"/>
</dbReference>
<evidence type="ECO:0000313" key="2">
    <source>
        <dbReference type="EMBL" id="ORY95287.1"/>
    </source>
</evidence>
<dbReference type="EMBL" id="MCGN01000006">
    <property type="protein sequence ID" value="ORY95287.1"/>
    <property type="molecule type" value="Genomic_DNA"/>
</dbReference>